<dbReference type="EMBL" id="WJBU01000002">
    <property type="protein sequence ID" value="MRD46087.1"/>
    <property type="molecule type" value="Genomic_DNA"/>
</dbReference>
<dbReference type="AlphaFoldDB" id="A0A844B3G2"/>
<proteinExistence type="predicted"/>
<reference evidence="2 3" key="1">
    <citation type="submission" date="2019-11" db="EMBL/GenBank/DDBJ databases">
        <title>Caenimonas koreensis gen. nov., sp. nov., isolated from activated sludge.</title>
        <authorList>
            <person name="Seung H.R."/>
        </authorList>
    </citation>
    <scope>NUCLEOTIDE SEQUENCE [LARGE SCALE GENOMIC DNA]</scope>
    <source>
        <strain evidence="2 3">EMB320</strain>
    </source>
</reference>
<dbReference type="RefSeq" id="WP_153583444.1">
    <property type="nucleotide sequence ID" value="NZ_WJBU01000002.1"/>
</dbReference>
<sequence>MSTDAVFPAVLIAAVLALGFYFDSTAVTRDEAAVAAPMGPRAVTAGAKNENGAEAPK</sequence>
<name>A0A844B3G2_9BURK</name>
<protein>
    <submittedName>
        <fullName evidence="2">Uncharacterized protein</fullName>
    </submittedName>
</protein>
<evidence type="ECO:0000313" key="2">
    <source>
        <dbReference type="EMBL" id="MRD46087.1"/>
    </source>
</evidence>
<keyword evidence="3" id="KW-1185">Reference proteome</keyword>
<dbReference type="Proteomes" id="UP000487350">
    <property type="component" value="Unassembled WGS sequence"/>
</dbReference>
<keyword evidence="1" id="KW-0472">Membrane</keyword>
<evidence type="ECO:0000256" key="1">
    <source>
        <dbReference type="SAM" id="Phobius"/>
    </source>
</evidence>
<keyword evidence="1" id="KW-0812">Transmembrane</keyword>
<accession>A0A844B3G2</accession>
<evidence type="ECO:0000313" key="3">
    <source>
        <dbReference type="Proteomes" id="UP000487350"/>
    </source>
</evidence>
<gene>
    <name evidence="2" type="ORF">GHT07_02265</name>
</gene>
<organism evidence="2 3">
    <name type="scientific">Caenimonas koreensis DSM 17982</name>
    <dbReference type="NCBI Taxonomy" id="1121255"/>
    <lineage>
        <taxon>Bacteria</taxon>
        <taxon>Pseudomonadati</taxon>
        <taxon>Pseudomonadota</taxon>
        <taxon>Betaproteobacteria</taxon>
        <taxon>Burkholderiales</taxon>
        <taxon>Comamonadaceae</taxon>
        <taxon>Caenimonas</taxon>
    </lineage>
</organism>
<comment type="caution">
    <text evidence="2">The sequence shown here is derived from an EMBL/GenBank/DDBJ whole genome shotgun (WGS) entry which is preliminary data.</text>
</comment>
<keyword evidence="1" id="KW-1133">Transmembrane helix</keyword>
<feature type="transmembrane region" description="Helical" evidence="1">
    <location>
        <begin position="6"/>
        <end position="22"/>
    </location>
</feature>